<name>A0A375JAZ5_9BURK</name>
<dbReference type="Proteomes" id="UP000256805">
    <property type="component" value="Unassembled WGS sequence"/>
</dbReference>
<protein>
    <submittedName>
        <fullName evidence="1">Uncharacterized protein</fullName>
    </submittedName>
</protein>
<organism evidence="1 2">
    <name type="scientific">Cupriavidus taiwanensis</name>
    <dbReference type="NCBI Taxonomy" id="164546"/>
    <lineage>
        <taxon>Bacteria</taxon>
        <taxon>Pseudomonadati</taxon>
        <taxon>Pseudomonadota</taxon>
        <taxon>Betaproteobacteria</taxon>
        <taxon>Burkholderiales</taxon>
        <taxon>Burkholderiaceae</taxon>
        <taxon>Cupriavidus</taxon>
    </lineage>
</organism>
<reference evidence="1 2" key="1">
    <citation type="submission" date="2018-01" db="EMBL/GenBank/DDBJ databases">
        <authorList>
            <person name="Gaut B.S."/>
            <person name="Morton B.R."/>
            <person name="Clegg M.T."/>
            <person name="Duvall M.R."/>
        </authorList>
    </citation>
    <scope>NUCLEOTIDE SEQUENCE [LARGE SCALE GENOMIC DNA]</scope>
    <source>
        <strain evidence="1">Cupriavidus taiwanensis cmp 52</strain>
    </source>
</reference>
<gene>
    <name evidence="1" type="ORF">CBM2634_P30001</name>
</gene>
<sequence>MRAALLALAAYAQDAGELALAGCLRQFDHGEVFAAQQRRTFPGLDVLQYNEYWELRFAARLGEGLLAFVAQHQEPAAA</sequence>
<accession>A0A375JAZ5</accession>
<dbReference type="AlphaFoldDB" id="A0A375JAZ5"/>
<dbReference type="EMBL" id="OVTA01000065">
    <property type="protein sequence ID" value="SPS02257.1"/>
    <property type="molecule type" value="Genomic_DNA"/>
</dbReference>
<evidence type="ECO:0000313" key="2">
    <source>
        <dbReference type="Proteomes" id="UP000256805"/>
    </source>
</evidence>
<proteinExistence type="predicted"/>
<evidence type="ECO:0000313" key="1">
    <source>
        <dbReference type="EMBL" id="SPS02257.1"/>
    </source>
</evidence>